<feature type="compositionally biased region" description="Low complexity" evidence="1">
    <location>
        <begin position="1"/>
        <end position="11"/>
    </location>
</feature>
<sequence>MSVRSSSLSPNRSRRHASASTTTLSSLLPAPWTCPVSDSLLAKNNRPPTGGAVSISYGYVLDTVKVDLINAIRLLLSFWATVRYQRNSATGP</sequence>
<feature type="region of interest" description="Disordered" evidence="1">
    <location>
        <begin position="1"/>
        <end position="30"/>
    </location>
</feature>
<name>A0A017SGA0_ASPRC</name>
<proteinExistence type="predicted"/>
<evidence type="ECO:0000256" key="1">
    <source>
        <dbReference type="SAM" id="MobiDB-lite"/>
    </source>
</evidence>
<accession>A0A017SGA0</accession>
<keyword evidence="3" id="KW-1185">Reference proteome</keyword>
<organism evidence="2 3">
    <name type="scientific">Aspergillus ruber (strain CBS 135680)</name>
    <dbReference type="NCBI Taxonomy" id="1388766"/>
    <lineage>
        <taxon>Eukaryota</taxon>
        <taxon>Fungi</taxon>
        <taxon>Dikarya</taxon>
        <taxon>Ascomycota</taxon>
        <taxon>Pezizomycotina</taxon>
        <taxon>Eurotiomycetes</taxon>
        <taxon>Eurotiomycetidae</taxon>
        <taxon>Eurotiales</taxon>
        <taxon>Aspergillaceae</taxon>
        <taxon>Aspergillus</taxon>
        <taxon>Aspergillus subgen. Aspergillus</taxon>
    </lineage>
</organism>
<gene>
    <name evidence="2" type="ORF">EURHEDRAFT_411716</name>
</gene>
<evidence type="ECO:0000313" key="3">
    <source>
        <dbReference type="Proteomes" id="UP000019804"/>
    </source>
</evidence>
<feature type="non-terminal residue" evidence="2">
    <location>
        <position position="92"/>
    </location>
</feature>
<evidence type="ECO:0000313" key="2">
    <source>
        <dbReference type="EMBL" id="EYE95977.1"/>
    </source>
</evidence>
<dbReference type="AlphaFoldDB" id="A0A017SGA0"/>
<dbReference type="GeneID" id="63696836"/>
<dbReference type="HOGENOM" id="CLU_2418929_0_0_1"/>
<dbReference type="RefSeq" id="XP_040639665.1">
    <property type="nucleotide sequence ID" value="XM_040781712.1"/>
</dbReference>
<feature type="compositionally biased region" description="Low complexity" evidence="1">
    <location>
        <begin position="18"/>
        <end position="30"/>
    </location>
</feature>
<dbReference type="EMBL" id="KK088420">
    <property type="protein sequence ID" value="EYE95977.1"/>
    <property type="molecule type" value="Genomic_DNA"/>
</dbReference>
<reference evidence="3" key="1">
    <citation type="journal article" date="2014" name="Nat. Commun.">
        <title>Genomic adaptations of the halophilic Dead Sea filamentous fungus Eurotium rubrum.</title>
        <authorList>
            <person name="Kis-Papo T."/>
            <person name="Weig A.R."/>
            <person name="Riley R."/>
            <person name="Persoh D."/>
            <person name="Salamov A."/>
            <person name="Sun H."/>
            <person name="Lipzen A."/>
            <person name="Wasser S.P."/>
            <person name="Rambold G."/>
            <person name="Grigoriev I.V."/>
            <person name="Nevo E."/>
        </authorList>
    </citation>
    <scope>NUCLEOTIDE SEQUENCE [LARGE SCALE GENOMIC DNA]</scope>
    <source>
        <strain evidence="3">CBS 135680</strain>
    </source>
</reference>
<protein>
    <submittedName>
        <fullName evidence="2">Uncharacterized protein</fullName>
    </submittedName>
</protein>
<dbReference type="Proteomes" id="UP000019804">
    <property type="component" value="Unassembled WGS sequence"/>
</dbReference>